<dbReference type="Pfam" id="PF13274">
    <property type="entry name" value="SocA_Panacea"/>
    <property type="match status" value="1"/>
</dbReference>
<name>A0ABQ5XNJ2_9GAMM</name>
<sequence length="166" mass="19453">MSYDGRAVANYILDFCTEKNRRITNLALQKIIYFCHVWTLIELHRPLVKQDFEAWQFGPVLQHVYREFKDFDKHPINRRAIRLDRKTGDLVVVEYDFDAELTALLPRIVDFYSQMGAGDLVEISHVVGGPWDMVWNHAAPINPGMIIDNELILEFYSRSPEQFPIQ</sequence>
<dbReference type="EMBL" id="BSOB01000010">
    <property type="protein sequence ID" value="GLQ92567.1"/>
    <property type="molecule type" value="Genomic_DNA"/>
</dbReference>
<comment type="caution">
    <text evidence="2">The sequence shown here is derived from an EMBL/GenBank/DDBJ whole genome shotgun (WGS) entry which is preliminary data.</text>
</comment>
<gene>
    <name evidence="2" type="ORF">GCM10007901_15180</name>
</gene>
<feature type="domain" description="Antitoxin SocA-like Panacea" evidence="1">
    <location>
        <begin position="28"/>
        <end position="131"/>
    </location>
</feature>
<keyword evidence="3" id="KW-1185">Reference proteome</keyword>
<evidence type="ECO:0000313" key="2">
    <source>
        <dbReference type="EMBL" id="GLQ92567.1"/>
    </source>
</evidence>
<proteinExistence type="predicted"/>
<reference evidence="3" key="1">
    <citation type="journal article" date="2019" name="Int. J. Syst. Evol. Microbiol.">
        <title>The Global Catalogue of Microorganisms (GCM) 10K type strain sequencing project: providing services to taxonomists for standard genome sequencing and annotation.</title>
        <authorList>
            <consortium name="The Broad Institute Genomics Platform"/>
            <consortium name="The Broad Institute Genome Sequencing Center for Infectious Disease"/>
            <person name="Wu L."/>
            <person name="Ma J."/>
        </authorList>
    </citation>
    <scope>NUCLEOTIDE SEQUENCE [LARGE SCALE GENOMIC DNA]</scope>
    <source>
        <strain evidence="3">NBRC 111980</strain>
    </source>
</reference>
<evidence type="ECO:0000313" key="3">
    <source>
        <dbReference type="Proteomes" id="UP001156670"/>
    </source>
</evidence>
<accession>A0ABQ5XNJ2</accession>
<dbReference type="RefSeq" id="WP_284320287.1">
    <property type="nucleotide sequence ID" value="NZ_BSOB01000010.1"/>
</dbReference>
<evidence type="ECO:0000259" key="1">
    <source>
        <dbReference type="Pfam" id="PF13274"/>
    </source>
</evidence>
<dbReference type="InterPro" id="IPR025272">
    <property type="entry name" value="SocA_Panacea"/>
</dbReference>
<protein>
    <recommendedName>
        <fullName evidence="1">Antitoxin SocA-like Panacea domain-containing protein</fullName>
    </recommendedName>
</protein>
<dbReference type="Proteomes" id="UP001156670">
    <property type="component" value="Unassembled WGS sequence"/>
</dbReference>
<organism evidence="2 3">
    <name type="scientific">Dyella acidisoli</name>
    <dbReference type="NCBI Taxonomy" id="1867834"/>
    <lineage>
        <taxon>Bacteria</taxon>
        <taxon>Pseudomonadati</taxon>
        <taxon>Pseudomonadota</taxon>
        <taxon>Gammaproteobacteria</taxon>
        <taxon>Lysobacterales</taxon>
        <taxon>Rhodanobacteraceae</taxon>
        <taxon>Dyella</taxon>
    </lineage>
</organism>